<name>A0ACB0FKH6_RANTA</name>
<dbReference type="EMBL" id="OX596092">
    <property type="protein sequence ID" value="CAI9712694.1"/>
    <property type="molecule type" value="Genomic_DNA"/>
</dbReference>
<evidence type="ECO:0000313" key="2">
    <source>
        <dbReference type="Proteomes" id="UP001162501"/>
    </source>
</evidence>
<protein>
    <submittedName>
        <fullName evidence="1">Uncharacterized protein</fullName>
    </submittedName>
</protein>
<proteinExistence type="predicted"/>
<dbReference type="Proteomes" id="UP001162501">
    <property type="component" value="Chromosome 8"/>
</dbReference>
<evidence type="ECO:0000313" key="1">
    <source>
        <dbReference type="EMBL" id="CAI9712694.1"/>
    </source>
</evidence>
<sequence length="1040" mass="111139">MVRRAPRRARSRAGSQSDLRFHRTCGGRDKSRKNRGGPAAVSPLFADRAPHPRLYSCRGSPLPLERARAPQPGAQGSRYAGWPPPSSPPLSPSASLDTRPPLFHELCLLLQLRSLGQEHSFCPRFVRQLTGGSAHQLPLTLSWGLGSQEGERRPRPGAGREGRLGTGCTTPRPQGEDSEVGDVAGDAAAGGKEVGGWAGWTDAAVMSATGRRRWPAQCERHPPGLALPTRFPDFTTGAGAESCTGGAETQAQDWSVAVPVHTPISSWYRASWGQDGRQSQMLVPAGLLYIWKGNRMEAGLDQVSVQMTIPVKGDFPWLPRPHWTPKLSSSPRKSPWLGSWVPARVSGEEKFPGLALDSGPRGQPWRGSRSHPARALDGKPRCQGLAGPNPDSRHPAQPLPLGVTPPSGQRRSGFAPGERSPPRLCPSSALAGSDLLWGAFCPSEPSPKAIFWWGTPEIPLARKAKGSWERWTRQEALEEVGSGVGGWEQVGLGSRQASAPTLGPSGSKAVESLPRLTMAPVSARREGRGAIVLRDTFPPGWLRAVPGLGHLALGCCGHLREVCARTCVCVCCWRVSVCTEGHVRPTPSLSVHMHALHAGALCLSRPVARCVYQRASWVYLQRGVYLPADVSLARVPDAAPVKDPRSELRLARRGAQCAQTCAVNGSSAPPPGGRIEKRFHSGTLLRRERTPSDACRSAVDLAGARPAQKPPDVSRPARPLMGRKWAGALGTDEPARHALRRHSQGDAAITHPLLTELALAQLVPAKRLLGCSGSEWGDPGRVPEQPQVERRNNAKSRKMKEDRLFGTSRGAKGHAVNKVGNRGPFEVGKRPAGRLELTTCGPHLAAGVFYTTSYTVQEDGISRERLVESLLGAKPCCLLSAGAASSGPSSHPEAEALLPSPAQMQTRGGSWLQHLPSGTDEAGPRAVSYGPGVRLKGRKRRVNCSPRPLGQVAAKHRCPVSGQRRPGGETRSPRLQGRAGAGDGKVRLPLPARQRPWPPARPRLTSGSDQGHNVLAWGQGLAAGRRPGGGAVRGRQATGE</sequence>
<accession>A0ACB0FKH6</accession>
<organism evidence="1 2">
    <name type="scientific">Rangifer tarandus platyrhynchus</name>
    <name type="common">Svalbard reindeer</name>
    <dbReference type="NCBI Taxonomy" id="3082113"/>
    <lineage>
        <taxon>Eukaryota</taxon>
        <taxon>Metazoa</taxon>
        <taxon>Chordata</taxon>
        <taxon>Craniata</taxon>
        <taxon>Vertebrata</taxon>
        <taxon>Euteleostomi</taxon>
        <taxon>Mammalia</taxon>
        <taxon>Eutheria</taxon>
        <taxon>Laurasiatheria</taxon>
        <taxon>Artiodactyla</taxon>
        <taxon>Ruminantia</taxon>
        <taxon>Pecora</taxon>
        <taxon>Cervidae</taxon>
        <taxon>Odocoileinae</taxon>
        <taxon>Rangifer</taxon>
    </lineage>
</organism>
<gene>
    <name evidence="1" type="ORF">MRATA1EN3_LOCUS23907</name>
</gene>
<reference evidence="1" key="1">
    <citation type="submission" date="2023-05" db="EMBL/GenBank/DDBJ databases">
        <authorList>
            <consortium name="ELIXIR-Norway"/>
        </authorList>
    </citation>
    <scope>NUCLEOTIDE SEQUENCE</scope>
</reference>